<organism evidence="4 5">
    <name type="scientific">Flavobacterium luminosum</name>
    <dbReference type="NCBI Taxonomy" id="2949086"/>
    <lineage>
        <taxon>Bacteria</taxon>
        <taxon>Pseudomonadati</taxon>
        <taxon>Bacteroidota</taxon>
        <taxon>Flavobacteriia</taxon>
        <taxon>Flavobacteriales</taxon>
        <taxon>Flavobacteriaceae</taxon>
        <taxon>Flavobacterium</taxon>
    </lineage>
</organism>
<evidence type="ECO:0000256" key="1">
    <source>
        <dbReference type="ARBA" id="ARBA00004442"/>
    </source>
</evidence>
<proteinExistence type="predicted"/>
<keyword evidence="5" id="KW-1185">Reference proteome</keyword>
<evidence type="ECO:0000256" key="3">
    <source>
        <dbReference type="ARBA" id="ARBA00023237"/>
    </source>
</evidence>
<evidence type="ECO:0000313" key="4">
    <source>
        <dbReference type="EMBL" id="MCL9809567.1"/>
    </source>
</evidence>
<evidence type="ECO:0000313" key="5">
    <source>
        <dbReference type="Proteomes" id="UP001317191"/>
    </source>
</evidence>
<keyword evidence="2" id="KW-0472">Membrane</keyword>
<keyword evidence="4" id="KW-0675">Receptor</keyword>
<protein>
    <submittedName>
        <fullName evidence="4">TonB-dependent receptor</fullName>
    </submittedName>
</protein>
<dbReference type="SUPFAM" id="SSF56935">
    <property type="entry name" value="Porins"/>
    <property type="match status" value="1"/>
</dbReference>
<dbReference type="Gene3D" id="2.40.170.20">
    <property type="entry name" value="TonB-dependent receptor, beta-barrel domain"/>
    <property type="match status" value="1"/>
</dbReference>
<dbReference type="RefSeq" id="WP_250593019.1">
    <property type="nucleotide sequence ID" value="NZ_JAMLJM010000007.1"/>
</dbReference>
<keyword evidence="3" id="KW-0998">Cell outer membrane</keyword>
<sequence length="80" mass="9617">MSSNLKSDLFITDLENNNRCHFMDLELKYKATDKMNFFLLGNNLLNEKYYQQKSNTDYSAYISQTNVTPRYFLLTMEYNF</sequence>
<name>A0ABT0TPZ5_9FLAO</name>
<evidence type="ECO:0000256" key="2">
    <source>
        <dbReference type="ARBA" id="ARBA00023136"/>
    </source>
</evidence>
<reference evidence="4 5" key="1">
    <citation type="submission" date="2022-05" db="EMBL/GenBank/DDBJ databases">
        <title>Flavobacterium sp., isolated from activated sludge.</title>
        <authorList>
            <person name="Ran Q."/>
        </authorList>
    </citation>
    <scope>NUCLEOTIDE SEQUENCE [LARGE SCALE GENOMIC DNA]</scope>
    <source>
        <strain evidence="4 5">HXWNR70</strain>
    </source>
</reference>
<comment type="caution">
    <text evidence="4">The sequence shown here is derived from an EMBL/GenBank/DDBJ whole genome shotgun (WGS) entry which is preliminary data.</text>
</comment>
<gene>
    <name evidence="4" type="ORF">NAT50_09380</name>
</gene>
<accession>A0ABT0TPZ5</accession>
<dbReference type="InterPro" id="IPR036942">
    <property type="entry name" value="Beta-barrel_TonB_sf"/>
</dbReference>
<comment type="subcellular location">
    <subcellularLocation>
        <location evidence="1">Cell outer membrane</location>
    </subcellularLocation>
</comment>
<dbReference type="EMBL" id="JAMLJM010000007">
    <property type="protein sequence ID" value="MCL9809567.1"/>
    <property type="molecule type" value="Genomic_DNA"/>
</dbReference>
<dbReference type="Proteomes" id="UP001317191">
    <property type="component" value="Unassembled WGS sequence"/>
</dbReference>